<dbReference type="AlphaFoldDB" id="A0A371HHW9"/>
<gene>
    <name evidence="2" type="ORF">CR513_14146</name>
</gene>
<organism evidence="2 3">
    <name type="scientific">Mucuna pruriens</name>
    <name type="common">Velvet bean</name>
    <name type="synonym">Dolichos pruriens</name>
    <dbReference type="NCBI Taxonomy" id="157652"/>
    <lineage>
        <taxon>Eukaryota</taxon>
        <taxon>Viridiplantae</taxon>
        <taxon>Streptophyta</taxon>
        <taxon>Embryophyta</taxon>
        <taxon>Tracheophyta</taxon>
        <taxon>Spermatophyta</taxon>
        <taxon>Magnoliopsida</taxon>
        <taxon>eudicotyledons</taxon>
        <taxon>Gunneridae</taxon>
        <taxon>Pentapetalae</taxon>
        <taxon>rosids</taxon>
        <taxon>fabids</taxon>
        <taxon>Fabales</taxon>
        <taxon>Fabaceae</taxon>
        <taxon>Papilionoideae</taxon>
        <taxon>50 kb inversion clade</taxon>
        <taxon>NPAAA clade</taxon>
        <taxon>indigoferoid/millettioid clade</taxon>
        <taxon>Phaseoleae</taxon>
        <taxon>Mucuna</taxon>
    </lineage>
</organism>
<dbReference type="Proteomes" id="UP000257109">
    <property type="component" value="Unassembled WGS sequence"/>
</dbReference>
<feature type="non-terminal residue" evidence="2">
    <location>
        <position position="1"/>
    </location>
</feature>
<keyword evidence="3" id="KW-1185">Reference proteome</keyword>
<feature type="region of interest" description="Disordered" evidence="1">
    <location>
        <begin position="74"/>
        <end position="103"/>
    </location>
</feature>
<dbReference type="EMBL" id="QJKJ01002543">
    <property type="protein sequence ID" value="RDY02398.1"/>
    <property type="molecule type" value="Genomic_DNA"/>
</dbReference>
<feature type="compositionally biased region" description="Basic and acidic residues" evidence="1">
    <location>
        <begin position="92"/>
        <end position="103"/>
    </location>
</feature>
<evidence type="ECO:0000313" key="2">
    <source>
        <dbReference type="EMBL" id="RDY02398.1"/>
    </source>
</evidence>
<evidence type="ECO:0000313" key="3">
    <source>
        <dbReference type="Proteomes" id="UP000257109"/>
    </source>
</evidence>
<sequence length="103" mass="11956">MYNSYSTLPVTCVASYLGDDVAPELESRWLWVAAMERHLDLPASLDVLKYKIPPFFKEGDTKSYLEWEIKGKDDGRERPKKYKSPKKGSSPMRDRKEKTIILD</sequence>
<name>A0A371HHW9_MUCPR</name>
<comment type="caution">
    <text evidence="2">The sequence shown here is derived from an EMBL/GenBank/DDBJ whole genome shotgun (WGS) entry which is preliminary data.</text>
</comment>
<proteinExistence type="predicted"/>
<reference evidence="2" key="1">
    <citation type="submission" date="2018-05" db="EMBL/GenBank/DDBJ databases">
        <title>Draft genome of Mucuna pruriens seed.</title>
        <authorList>
            <person name="Nnadi N.E."/>
            <person name="Vos R."/>
            <person name="Hasami M.H."/>
            <person name="Devisetty U.K."/>
            <person name="Aguiy J.C."/>
        </authorList>
    </citation>
    <scope>NUCLEOTIDE SEQUENCE [LARGE SCALE GENOMIC DNA]</scope>
    <source>
        <strain evidence="2">JCA_2017</strain>
    </source>
</reference>
<evidence type="ECO:0000256" key="1">
    <source>
        <dbReference type="SAM" id="MobiDB-lite"/>
    </source>
</evidence>
<accession>A0A371HHW9</accession>
<protein>
    <submittedName>
        <fullName evidence="2">Uncharacterized protein</fullName>
    </submittedName>
</protein>